<evidence type="ECO:0000256" key="1">
    <source>
        <dbReference type="SAM" id="SignalP"/>
    </source>
</evidence>
<dbReference type="Proteomes" id="UP000019760">
    <property type="component" value="Unassembled WGS sequence"/>
</dbReference>
<dbReference type="InterPro" id="IPR041238">
    <property type="entry name" value="Rap1a"/>
</dbReference>
<reference evidence="3 4" key="2">
    <citation type="journal article" date="2014" name="FEMS Microbiol. Lett.">
        <title>Draft genomic DNA sequence of the facultatively methylotrophic bacterium Acidomonas methanolica type strain MB58.</title>
        <authorList>
            <person name="Higashiura N."/>
            <person name="Hadano H."/>
            <person name="Hirakawa H."/>
            <person name="Matsutani M."/>
            <person name="Takabe S."/>
            <person name="Matsushita K."/>
            <person name="Azuma Y."/>
        </authorList>
    </citation>
    <scope>NUCLEOTIDE SEQUENCE [LARGE SCALE GENOMIC DNA]</scope>
    <source>
        <strain evidence="3 4">MB58</strain>
    </source>
</reference>
<gene>
    <name evidence="3" type="ORF">Amme_005_087</name>
</gene>
<feature type="domain" description="Rap1a immunity protein" evidence="2">
    <location>
        <begin position="31"/>
        <end position="120"/>
    </location>
</feature>
<feature type="signal peptide" evidence="1">
    <location>
        <begin position="1"/>
        <end position="22"/>
    </location>
</feature>
<feature type="chain" id="PRO_5030001251" description="Rap1a immunity protein domain-containing protein" evidence="1">
    <location>
        <begin position="23"/>
        <end position="126"/>
    </location>
</feature>
<dbReference type="RefSeq" id="WP_081797364.1">
    <property type="nucleotide sequence ID" value="NZ_BAND01000005.1"/>
</dbReference>
<proteinExistence type="predicted"/>
<organism evidence="3 4">
    <name type="scientific">Acidomonas methanolica NBRC 104435</name>
    <dbReference type="NCBI Taxonomy" id="1231351"/>
    <lineage>
        <taxon>Bacteria</taxon>
        <taxon>Pseudomonadati</taxon>
        <taxon>Pseudomonadota</taxon>
        <taxon>Alphaproteobacteria</taxon>
        <taxon>Acetobacterales</taxon>
        <taxon>Acetobacteraceae</taxon>
        <taxon>Acidomonas</taxon>
    </lineage>
</organism>
<sequence>MRKTIAGLLLSTVALSAGSAFAQRLSPMTAEQFGRICTSQTRLEVCDAYISGVADAGALAHLNDKAGGDSASVAGFCVPAGATTPSMRGHVVSWLRAHRDVWKKPVGESVFAALHDSYPCASGGAK</sequence>
<dbReference type="AlphaFoldDB" id="A0A023D0W8"/>
<comment type="caution">
    <text evidence="3">The sequence shown here is derived from an EMBL/GenBank/DDBJ whole genome shotgun (WGS) entry which is preliminary data.</text>
</comment>
<reference evidence="4" key="1">
    <citation type="journal article" date="2014" name="FEMS Microbiol. Lett.">
        <title>Draft Genomic DNA Sequence of the Facultatively Methylotrophic Bacterium Acidomonas methanolica type strain MB58.</title>
        <authorList>
            <person name="Higashiura N."/>
            <person name="Hadano H."/>
            <person name="Hirakawa H."/>
            <person name="Matsutani M."/>
            <person name="Takabe S."/>
            <person name="Matsushita K."/>
            <person name="Azuma Y."/>
        </authorList>
    </citation>
    <scope>NUCLEOTIDE SEQUENCE [LARGE SCALE GENOMIC DNA]</scope>
    <source>
        <strain evidence="4">MB58</strain>
    </source>
</reference>
<evidence type="ECO:0000259" key="2">
    <source>
        <dbReference type="Pfam" id="PF18602"/>
    </source>
</evidence>
<evidence type="ECO:0000313" key="4">
    <source>
        <dbReference type="Proteomes" id="UP000019760"/>
    </source>
</evidence>
<dbReference type="Pfam" id="PF18602">
    <property type="entry name" value="Rap1a"/>
    <property type="match status" value="1"/>
</dbReference>
<dbReference type="EMBL" id="BAND01000005">
    <property type="protein sequence ID" value="GAJ27699.1"/>
    <property type="molecule type" value="Genomic_DNA"/>
</dbReference>
<accession>A0A023D0W8</accession>
<keyword evidence="1" id="KW-0732">Signal</keyword>
<evidence type="ECO:0000313" key="3">
    <source>
        <dbReference type="EMBL" id="GAJ27699.1"/>
    </source>
</evidence>
<name>A0A023D0W8_ACIMT</name>
<protein>
    <recommendedName>
        <fullName evidence="2">Rap1a immunity protein domain-containing protein</fullName>
    </recommendedName>
</protein>
<keyword evidence="4" id="KW-1185">Reference proteome</keyword>
<dbReference type="Gene3D" id="1.10.890.40">
    <property type="match status" value="1"/>
</dbReference>